<proteinExistence type="inferred from homology"/>
<gene>
    <name evidence="4" type="ordered locus">Nther_2377</name>
</gene>
<organism evidence="4 5">
    <name type="scientific">Natranaerobius thermophilus (strain ATCC BAA-1301 / DSM 18059 / JW/NM-WN-LF)</name>
    <dbReference type="NCBI Taxonomy" id="457570"/>
    <lineage>
        <taxon>Bacteria</taxon>
        <taxon>Bacillati</taxon>
        <taxon>Bacillota</taxon>
        <taxon>Clostridia</taxon>
        <taxon>Natranaerobiales</taxon>
        <taxon>Natranaerobiaceae</taxon>
        <taxon>Natranaerobius</taxon>
    </lineage>
</organism>
<dbReference type="PANTHER" id="PTHR33392:SF6">
    <property type="entry name" value="POLYISOPRENYL-TEICHOIC ACID--PEPTIDOGLYCAN TEICHOIC ACID TRANSFERASE TAGU"/>
    <property type="match status" value="1"/>
</dbReference>
<dbReference type="Pfam" id="PF03816">
    <property type="entry name" value="LytR_cpsA_psr"/>
    <property type="match status" value="1"/>
</dbReference>
<dbReference type="Proteomes" id="UP000001683">
    <property type="component" value="Chromosome"/>
</dbReference>
<dbReference type="InterPro" id="IPR004474">
    <property type="entry name" value="LytR_CpsA_psr"/>
</dbReference>
<evidence type="ECO:0000313" key="5">
    <source>
        <dbReference type="Proteomes" id="UP000001683"/>
    </source>
</evidence>
<dbReference type="AlphaFoldDB" id="B2A0R2"/>
<reference evidence="4 5" key="2">
    <citation type="journal article" date="2011" name="J. Bacteriol.">
        <title>Complete genome sequence of the anaerobic, halophilic alkalithermophile Natranaerobius thermophilus JW/NM-WN-LF.</title>
        <authorList>
            <person name="Zhao B."/>
            <person name="Mesbah N.M."/>
            <person name="Dalin E."/>
            <person name="Goodwin L."/>
            <person name="Nolan M."/>
            <person name="Pitluck S."/>
            <person name="Chertkov O."/>
            <person name="Brettin T.S."/>
            <person name="Han J."/>
            <person name="Larimer F.W."/>
            <person name="Land M.L."/>
            <person name="Hauser L."/>
            <person name="Kyrpides N."/>
            <person name="Wiegel J."/>
        </authorList>
    </citation>
    <scope>NUCLEOTIDE SEQUENCE [LARGE SCALE GENOMIC DNA]</scope>
    <source>
        <strain evidence="5">ATCC BAA-1301 / DSM 18059 / JW/NM-WN-LF</strain>
    </source>
</reference>
<evidence type="ECO:0000256" key="1">
    <source>
        <dbReference type="ARBA" id="ARBA00006068"/>
    </source>
</evidence>
<reference evidence="4 5" key="1">
    <citation type="submission" date="2008-04" db="EMBL/GenBank/DDBJ databases">
        <title>Complete sequence of chromosome of Natranaerobius thermophilus JW/NM-WN-LF.</title>
        <authorList>
            <consortium name="US DOE Joint Genome Institute"/>
            <person name="Copeland A."/>
            <person name="Lucas S."/>
            <person name="Lapidus A."/>
            <person name="Glavina del Rio T."/>
            <person name="Dalin E."/>
            <person name="Tice H."/>
            <person name="Bruce D."/>
            <person name="Goodwin L."/>
            <person name="Pitluck S."/>
            <person name="Chertkov O."/>
            <person name="Brettin T."/>
            <person name="Detter J.C."/>
            <person name="Han C."/>
            <person name="Kuske C.R."/>
            <person name="Schmutz J."/>
            <person name="Larimer F."/>
            <person name="Land M."/>
            <person name="Hauser L."/>
            <person name="Kyrpides N."/>
            <person name="Lykidis A."/>
            <person name="Mesbah N.M."/>
            <person name="Wiegel J."/>
        </authorList>
    </citation>
    <scope>NUCLEOTIDE SEQUENCE [LARGE SCALE GENOMIC DNA]</scope>
    <source>
        <strain evidence="5">ATCC BAA-1301 / DSM 18059 / JW/NM-WN-LF</strain>
    </source>
</reference>
<keyword evidence="5" id="KW-1185">Reference proteome</keyword>
<feature type="region of interest" description="Disordered" evidence="2">
    <location>
        <begin position="299"/>
        <end position="344"/>
    </location>
</feature>
<accession>B2A0R2</accession>
<feature type="compositionally biased region" description="Acidic residues" evidence="2">
    <location>
        <begin position="304"/>
        <end position="331"/>
    </location>
</feature>
<dbReference type="STRING" id="457570.Nther_2377"/>
<dbReference type="KEGG" id="nth:Nther_2377"/>
<dbReference type="EMBL" id="CP001034">
    <property type="protein sequence ID" value="ACB85942.1"/>
    <property type="molecule type" value="Genomic_DNA"/>
</dbReference>
<dbReference type="FunCoup" id="B2A0R2">
    <property type="interactions" value="99"/>
</dbReference>
<protein>
    <submittedName>
        <fullName evidence="4">Cell envelope-related transcriptional attenuator</fullName>
    </submittedName>
</protein>
<dbReference type="InterPro" id="IPR050922">
    <property type="entry name" value="LytR/CpsA/Psr_CW_biosynth"/>
</dbReference>
<dbReference type="NCBIfam" id="TIGR00350">
    <property type="entry name" value="lytR_cpsA_psr"/>
    <property type="match status" value="1"/>
</dbReference>
<comment type="similarity">
    <text evidence="1">Belongs to the LytR/CpsA/Psr (LCP) family.</text>
</comment>
<dbReference type="HOGENOM" id="CLU_016455_5_3_9"/>
<dbReference type="PANTHER" id="PTHR33392">
    <property type="entry name" value="POLYISOPRENYL-TEICHOIC ACID--PEPTIDOGLYCAN TEICHOIC ACID TRANSFERASE TAGU"/>
    <property type="match status" value="1"/>
</dbReference>
<name>B2A0R2_NATTJ</name>
<evidence type="ECO:0000259" key="3">
    <source>
        <dbReference type="Pfam" id="PF03816"/>
    </source>
</evidence>
<dbReference type="RefSeq" id="WP_012448791.1">
    <property type="nucleotide sequence ID" value="NC_010718.1"/>
</dbReference>
<evidence type="ECO:0000313" key="4">
    <source>
        <dbReference type="EMBL" id="ACB85942.1"/>
    </source>
</evidence>
<dbReference type="Gene3D" id="3.40.630.190">
    <property type="entry name" value="LCP protein"/>
    <property type="match status" value="1"/>
</dbReference>
<feature type="domain" description="Cell envelope-related transcriptional attenuator" evidence="3">
    <location>
        <begin position="78"/>
        <end position="227"/>
    </location>
</feature>
<evidence type="ECO:0000256" key="2">
    <source>
        <dbReference type="SAM" id="MobiDB-lite"/>
    </source>
</evidence>
<feature type="compositionally biased region" description="Basic and acidic residues" evidence="2">
    <location>
        <begin position="333"/>
        <end position="344"/>
    </location>
</feature>
<sequence>MSFFKKIKLPGLILLIVILLASAYAGYRVADLYYGIYNPDPESADNENNGNEIPVPPEEENILNVLLIGADGENGRGRADTIMLARYDKETKDVGLISIPRDSKVELPGRGEEKINHAFAYGGHEYLIDTVEKFLDIPIHNYVTVNMRGFKNTIDILGGVEIHVEQDMYHETWKDGELVPIINLQAGTQILDGEEALQYVRWRGDADADLGRVERQQKLVKEVIDELLQFSSVTKINQLLEQASDNVETNFRLSELMNHAVSFHNINWDDMETATLPGESQKTSAWYYMVDKEECRQAVKDIIKDDEEQEDMEQENTEQEDTDKEDTEQEGSAEGKQKLDKLRA</sequence>
<dbReference type="InParanoid" id="B2A0R2"/>
<dbReference type="eggNOG" id="COG1316">
    <property type="taxonomic scope" value="Bacteria"/>
</dbReference>
<dbReference type="OrthoDB" id="305468at2"/>